<feature type="compositionally biased region" description="Low complexity" evidence="1">
    <location>
        <begin position="212"/>
        <end position="225"/>
    </location>
</feature>
<keyword evidence="4" id="KW-1185">Reference proteome</keyword>
<organism evidence="3 4">
    <name type="scientific">Cystoisospora suis</name>
    <dbReference type="NCBI Taxonomy" id="483139"/>
    <lineage>
        <taxon>Eukaryota</taxon>
        <taxon>Sar</taxon>
        <taxon>Alveolata</taxon>
        <taxon>Apicomplexa</taxon>
        <taxon>Conoidasida</taxon>
        <taxon>Coccidia</taxon>
        <taxon>Eucoccidiorida</taxon>
        <taxon>Eimeriorina</taxon>
        <taxon>Sarcocystidae</taxon>
        <taxon>Cystoisospora</taxon>
    </lineage>
</organism>
<sequence length="270" mass="28800">MASKVMIATGEASRPSHQRKRHFPFSSCCSLLFHEGTFLSRKMLASPPIISSSLLMFSSPSFLSFLLLSLSLFVSLPGLFLYGSSHDLRQDFSSISSSSSTTPSSSSLLFLQNPPSSPLLKNDIVSSSTSPLSQEVVFPSPDEFSHGDLDSPAYHAEAAEPPSIVGSSPKASSLDSLSPSFSSSLASLSGSTDQDDARHAASFSHLEKKKSLSSSLSTASTFSSSLEEDQEGEQSHSPERYSLGDFKDGSSDSFSEEMSSSSLQDSYTDL</sequence>
<keyword evidence="2" id="KW-0472">Membrane</keyword>
<feature type="transmembrane region" description="Helical" evidence="2">
    <location>
        <begin position="61"/>
        <end position="82"/>
    </location>
</feature>
<name>A0A2C6J7S6_9APIC</name>
<evidence type="ECO:0000313" key="3">
    <source>
        <dbReference type="EMBL" id="PHJ15171.1"/>
    </source>
</evidence>
<dbReference type="RefSeq" id="XP_067916905.1">
    <property type="nucleotide sequence ID" value="XM_068071117.1"/>
</dbReference>
<dbReference type="Proteomes" id="UP000221165">
    <property type="component" value="Unassembled WGS sequence"/>
</dbReference>
<feature type="region of interest" description="Disordered" evidence="1">
    <location>
        <begin position="184"/>
        <end position="270"/>
    </location>
</feature>
<evidence type="ECO:0000256" key="1">
    <source>
        <dbReference type="SAM" id="MobiDB-lite"/>
    </source>
</evidence>
<gene>
    <name evidence="3" type="ORF">CSUI_011016</name>
</gene>
<dbReference type="GeneID" id="94434328"/>
<reference evidence="3 4" key="1">
    <citation type="journal article" date="2017" name="Int. J. Parasitol.">
        <title>The genome of the protozoan parasite Cystoisospora suis and a reverse vaccinology approach to identify vaccine candidates.</title>
        <authorList>
            <person name="Palmieri N."/>
            <person name="Shrestha A."/>
            <person name="Ruttkowski B."/>
            <person name="Beck T."/>
            <person name="Vogl C."/>
            <person name="Tomley F."/>
            <person name="Blake D.P."/>
            <person name="Joachim A."/>
        </authorList>
    </citation>
    <scope>NUCLEOTIDE SEQUENCE [LARGE SCALE GENOMIC DNA]</scope>
    <source>
        <strain evidence="3 4">Wien I</strain>
    </source>
</reference>
<accession>A0A2C6J7S6</accession>
<dbReference type="VEuPathDB" id="ToxoDB:CSUI_011016"/>
<evidence type="ECO:0000256" key="2">
    <source>
        <dbReference type="SAM" id="Phobius"/>
    </source>
</evidence>
<proteinExistence type="predicted"/>
<dbReference type="EMBL" id="MIGC01009304">
    <property type="protein sequence ID" value="PHJ15171.1"/>
    <property type="molecule type" value="Genomic_DNA"/>
</dbReference>
<dbReference type="AlphaFoldDB" id="A0A2C6J7S6"/>
<protein>
    <submittedName>
        <fullName evidence="3">Uncharacterized protein</fullName>
    </submittedName>
</protein>
<feature type="compositionally biased region" description="Basic and acidic residues" evidence="1">
    <location>
        <begin position="195"/>
        <end position="210"/>
    </location>
</feature>
<comment type="caution">
    <text evidence="3">The sequence shown here is derived from an EMBL/GenBank/DDBJ whole genome shotgun (WGS) entry which is preliminary data.</text>
</comment>
<evidence type="ECO:0000313" key="4">
    <source>
        <dbReference type="Proteomes" id="UP000221165"/>
    </source>
</evidence>
<feature type="non-terminal residue" evidence="3">
    <location>
        <position position="270"/>
    </location>
</feature>
<keyword evidence="2" id="KW-0812">Transmembrane</keyword>
<keyword evidence="2" id="KW-1133">Transmembrane helix</keyword>
<feature type="compositionally biased region" description="Low complexity" evidence="1">
    <location>
        <begin position="251"/>
        <end position="270"/>
    </location>
</feature>